<dbReference type="NCBIfam" id="TIGR02577">
    <property type="entry name" value="cas_TM1794_Cmr2"/>
    <property type="match status" value="1"/>
</dbReference>
<evidence type="ECO:0000313" key="5">
    <source>
        <dbReference type="Proteomes" id="UP000732377"/>
    </source>
</evidence>
<dbReference type="InterPro" id="IPR000160">
    <property type="entry name" value="GGDEF_dom"/>
</dbReference>
<evidence type="ECO:0000256" key="1">
    <source>
        <dbReference type="ARBA" id="ARBA00022741"/>
    </source>
</evidence>
<dbReference type="Proteomes" id="UP000732377">
    <property type="component" value="Unassembled WGS sequence"/>
</dbReference>
<gene>
    <name evidence="4" type="primary">cas10</name>
    <name evidence="4" type="ORF">CWE10_14800</name>
</gene>
<sequence>MDERHVLHFTFGPVQGFVAQARRVRDFWAGSYLLAYLSGLAMHAVEEGGGEIRFPAVRQDELMQRIRGQVPSPAGRAQIGSLPNRFSATVSDLTAGQRAADALYAGWRRIAGAVWQMLRLDDAVRDRWDRQIESAWEISWVISTDGRAVDRRKNMRVHLLPDEPGEKCTLCGQRQELSGLGLGSPESRRAMREWWAGVRRSLGEQSHNLGPRDRLCAICLVKRFFPLVAREAIGWAVQTNVPSTPYLAAADWLETLLRVDPAAAAGLYRVAREAGVPLTEASSRLPGLAEAAEAVDPALRNACRGLVSLDGKAFFVECIREQDEDLGLPLSGPQRDRLEAALRKAEERVGQAASPYYALLLLDGDNMGRLLGSDPREAQEDISLALGRFSGAVSQTVREHNGFLIYAGGDDVAALLPLSQAIPCARALRARYREAFAPLVPRVLPPHEGTASAAITFAHMKAPLTAVIRETHQLLDGVAKDMAGRDAIACRVRTRSGPAVTWWSPWEALPEESWTLLTAPSSEGGARGAAAYSNSFIYKLRSLLEVLPQGGPEADPFPEETLAILVAEYLADRGQVWPQGMSLGERREAARRRILPLLNLCRVRQRLGTGEIVAKGFSANGALLVRFLTQKGV</sequence>
<dbReference type="InterPro" id="IPR024615">
    <property type="entry name" value="CRISPR-assoc_Cmr2_N"/>
</dbReference>
<proteinExistence type="predicted"/>
<feature type="domain" description="GGDEF" evidence="3">
    <location>
        <begin position="355"/>
        <end position="493"/>
    </location>
</feature>
<protein>
    <submittedName>
        <fullName evidence="4">Type III-B CRISPR-associated protein Cas10/Cmr2</fullName>
    </submittedName>
</protein>
<comment type="caution">
    <text evidence="4">The sequence shown here is derived from an EMBL/GenBank/DDBJ whole genome shotgun (WGS) entry which is preliminary data.</text>
</comment>
<dbReference type="Gene3D" id="3.30.70.2220">
    <property type="entry name" value="CRISPR-Cas system, Cmr2 subunit, D1 domain, cysteine cluster"/>
    <property type="match status" value="1"/>
</dbReference>
<keyword evidence="1" id="KW-0547">Nucleotide-binding</keyword>
<dbReference type="InterPro" id="IPR043128">
    <property type="entry name" value="Rev_trsase/Diguanyl_cyclase"/>
</dbReference>
<dbReference type="InterPro" id="IPR038242">
    <property type="entry name" value="Cmr2_N"/>
</dbReference>
<evidence type="ECO:0000259" key="3">
    <source>
        <dbReference type="PROSITE" id="PS50887"/>
    </source>
</evidence>
<dbReference type="InterPro" id="IPR013407">
    <property type="entry name" value="CRISPR-assoc_prot_Cmr2"/>
</dbReference>
<keyword evidence="2" id="KW-0051">Antiviral defense</keyword>
<dbReference type="GO" id="GO:0000166">
    <property type="term" value="F:nucleotide binding"/>
    <property type="evidence" value="ECO:0007669"/>
    <property type="project" value="UniProtKB-KW"/>
</dbReference>
<dbReference type="PROSITE" id="PS50887">
    <property type="entry name" value="GGDEF"/>
    <property type="match status" value="1"/>
</dbReference>
<dbReference type="Pfam" id="PF12469">
    <property type="entry name" value="Cmr2_N"/>
    <property type="match status" value="1"/>
</dbReference>
<evidence type="ECO:0000313" key="4">
    <source>
        <dbReference type="EMBL" id="MBY6277451.1"/>
    </source>
</evidence>
<evidence type="ECO:0000256" key="2">
    <source>
        <dbReference type="ARBA" id="ARBA00023118"/>
    </source>
</evidence>
<dbReference type="RefSeq" id="WP_273380676.1">
    <property type="nucleotide sequence ID" value="NZ_PIUK01000181.1"/>
</dbReference>
<organism evidence="4 5">
    <name type="scientific">Symbiobacterium thermophilum</name>
    <dbReference type="NCBI Taxonomy" id="2734"/>
    <lineage>
        <taxon>Bacteria</taxon>
        <taxon>Bacillati</taxon>
        <taxon>Bacillota</taxon>
        <taxon>Clostridia</taxon>
        <taxon>Eubacteriales</taxon>
        <taxon>Symbiobacteriaceae</taxon>
        <taxon>Symbiobacterium</taxon>
    </lineage>
</organism>
<dbReference type="Gene3D" id="3.30.70.270">
    <property type="match status" value="1"/>
</dbReference>
<dbReference type="Pfam" id="PF22335">
    <property type="entry name" value="Cas10-Cmr2_palm2"/>
    <property type="match status" value="1"/>
</dbReference>
<reference evidence="4" key="1">
    <citation type="submission" date="2017-11" db="EMBL/GenBank/DDBJ databases">
        <title>Three new genomes from thermophilic consortium.</title>
        <authorList>
            <person name="Quaggio R."/>
            <person name="Amgarten D."/>
            <person name="Setubal J.C."/>
        </authorList>
    </citation>
    <scope>NUCLEOTIDE SEQUENCE</scope>
    <source>
        <strain evidence="4">ZCTH01-B2</strain>
    </source>
</reference>
<name>A0A953IBZ5_SYMTR</name>
<dbReference type="EMBL" id="PIUK01000181">
    <property type="protein sequence ID" value="MBY6277451.1"/>
    <property type="molecule type" value="Genomic_DNA"/>
</dbReference>
<dbReference type="GO" id="GO:0051607">
    <property type="term" value="P:defense response to virus"/>
    <property type="evidence" value="ECO:0007669"/>
    <property type="project" value="UniProtKB-KW"/>
</dbReference>
<accession>A0A953IBZ5</accession>
<dbReference type="AlphaFoldDB" id="A0A953IBZ5"/>
<dbReference type="InterPro" id="IPR054767">
    <property type="entry name" value="Cas10-Cmr2_palm2"/>
</dbReference>